<evidence type="ECO:0000313" key="3">
    <source>
        <dbReference type="Proteomes" id="UP000001868"/>
    </source>
</evidence>
<name>B4RDU1_PHEZH</name>
<evidence type="ECO:0000313" key="2">
    <source>
        <dbReference type="EMBL" id="ACG76790.1"/>
    </source>
</evidence>
<evidence type="ECO:0000256" key="1">
    <source>
        <dbReference type="SAM" id="MobiDB-lite"/>
    </source>
</evidence>
<dbReference type="HOGENOM" id="CLU_2220679_0_0_5"/>
<accession>B4RDU1</accession>
<dbReference type="RefSeq" id="WP_012520938.1">
    <property type="nucleotide sequence ID" value="NC_011144.1"/>
</dbReference>
<feature type="region of interest" description="Disordered" evidence="1">
    <location>
        <begin position="72"/>
        <end position="106"/>
    </location>
</feature>
<dbReference type="EMBL" id="CP000747">
    <property type="protein sequence ID" value="ACG76790.1"/>
    <property type="molecule type" value="Genomic_DNA"/>
</dbReference>
<dbReference type="Proteomes" id="UP000001868">
    <property type="component" value="Chromosome"/>
</dbReference>
<keyword evidence="3" id="KW-1185">Reference proteome</keyword>
<dbReference type="KEGG" id="pzu:PHZ_c0376"/>
<feature type="compositionally biased region" description="Basic and acidic residues" evidence="1">
    <location>
        <begin position="79"/>
        <end position="106"/>
    </location>
</feature>
<organism evidence="2 3">
    <name type="scientific">Phenylobacterium zucineum (strain HLK1)</name>
    <dbReference type="NCBI Taxonomy" id="450851"/>
    <lineage>
        <taxon>Bacteria</taxon>
        <taxon>Pseudomonadati</taxon>
        <taxon>Pseudomonadota</taxon>
        <taxon>Alphaproteobacteria</taxon>
        <taxon>Caulobacterales</taxon>
        <taxon>Caulobacteraceae</taxon>
        <taxon>Phenylobacterium</taxon>
    </lineage>
</organism>
<dbReference type="AlphaFoldDB" id="B4RDU1"/>
<dbReference type="Gene3D" id="1.20.120.20">
    <property type="entry name" value="Apolipoprotein"/>
    <property type="match status" value="1"/>
</dbReference>
<dbReference type="PROSITE" id="PS51257">
    <property type="entry name" value="PROKAR_LIPOPROTEIN"/>
    <property type="match status" value="1"/>
</dbReference>
<gene>
    <name evidence="2" type="ordered locus">PHZ_c0376</name>
</gene>
<dbReference type="STRING" id="450851.PHZ_c0376"/>
<reference evidence="2 3" key="1">
    <citation type="journal article" date="2008" name="BMC Genomics">
        <title>Complete genome of Phenylobacterium zucineum - a novel facultative intracellular bacterium isolated from human erythroleukemia cell line K562.</title>
        <authorList>
            <person name="Luo Y."/>
            <person name="Xu X."/>
            <person name="Ding Z."/>
            <person name="Liu Z."/>
            <person name="Zhang B."/>
            <person name="Yan Z."/>
            <person name="Sun J."/>
            <person name="Hu S."/>
            <person name="Hu X."/>
        </authorList>
    </citation>
    <scope>NUCLEOTIDE SEQUENCE [LARGE SCALE GENOMIC DNA]</scope>
    <source>
        <strain evidence="2 3">HLK1</strain>
    </source>
</reference>
<protein>
    <submittedName>
        <fullName evidence="2">Uncharacterized protein</fullName>
    </submittedName>
</protein>
<sequence>MNKLIAASVLGLAVAVAGCTREERADAGNDVEAAAEKIAAEARDAVDSPELKEVGSEIKEAAGDAGQVIKETARGAAEGAREGAAKVESEAENVADDRHTSENERR</sequence>
<proteinExistence type="predicted"/>